<comment type="caution">
    <text evidence="2">The sequence shown here is derived from an EMBL/GenBank/DDBJ whole genome shotgun (WGS) entry which is preliminary data.</text>
</comment>
<evidence type="ECO:0000256" key="1">
    <source>
        <dbReference type="SAM" id="MobiDB-lite"/>
    </source>
</evidence>
<proteinExistence type="predicted"/>
<name>A0A4C1XUL3_EUMVA</name>
<organism evidence="2 3">
    <name type="scientific">Eumeta variegata</name>
    <name type="common">Bagworm moth</name>
    <name type="synonym">Eumeta japonica</name>
    <dbReference type="NCBI Taxonomy" id="151549"/>
    <lineage>
        <taxon>Eukaryota</taxon>
        <taxon>Metazoa</taxon>
        <taxon>Ecdysozoa</taxon>
        <taxon>Arthropoda</taxon>
        <taxon>Hexapoda</taxon>
        <taxon>Insecta</taxon>
        <taxon>Pterygota</taxon>
        <taxon>Neoptera</taxon>
        <taxon>Endopterygota</taxon>
        <taxon>Lepidoptera</taxon>
        <taxon>Glossata</taxon>
        <taxon>Ditrysia</taxon>
        <taxon>Tineoidea</taxon>
        <taxon>Psychidae</taxon>
        <taxon>Oiketicinae</taxon>
        <taxon>Eumeta</taxon>
    </lineage>
</organism>
<sequence length="73" mass="8079">MQALINKCSAQGRRRERRMAKQTQEFPLQEHGSAVLHVAAQLPLRVTRPARAAPPAPLLTQPVARGRDREACA</sequence>
<feature type="region of interest" description="Disordered" evidence="1">
    <location>
        <begin position="1"/>
        <end position="25"/>
    </location>
</feature>
<dbReference type="EMBL" id="BGZK01000964">
    <property type="protein sequence ID" value="GBP66682.1"/>
    <property type="molecule type" value="Genomic_DNA"/>
</dbReference>
<reference evidence="2 3" key="1">
    <citation type="journal article" date="2019" name="Commun. Biol.">
        <title>The bagworm genome reveals a unique fibroin gene that provides high tensile strength.</title>
        <authorList>
            <person name="Kono N."/>
            <person name="Nakamura H."/>
            <person name="Ohtoshi R."/>
            <person name="Tomita M."/>
            <person name="Numata K."/>
            <person name="Arakawa K."/>
        </authorList>
    </citation>
    <scope>NUCLEOTIDE SEQUENCE [LARGE SCALE GENOMIC DNA]</scope>
</reference>
<evidence type="ECO:0000313" key="2">
    <source>
        <dbReference type="EMBL" id="GBP66682.1"/>
    </source>
</evidence>
<gene>
    <name evidence="2" type="ORF">EVAR_79037_1</name>
</gene>
<dbReference type="AlphaFoldDB" id="A0A4C1XUL3"/>
<accession>A0A4C1XUL3</accession>
<protein>
    <submittedName>
        <fullName evidence="2">Uncharacterized protein</fullName>
    </submittedName>
</protein>
<keyword evidence="3" id="KW-1185">Reference proteome</keyword>
<feature type="region of interest" description="Disordered" evidence="1">
    <location>
        <begin position="51"/>
        <end position="73"/>
    </location>
</feature>
<dbReference type="Proteomes" id="UP000299102">
    <property type="component" value="Unassembled WGS sequence"/>
</dbReference>
<evidence type="ECO:0000313" key="3">
    <source>
        <dbReference type="Proteomes" id="UP000299102"/>
    </source>
</evidence>